<protein>
    <submittedName>
        <fullName evidence="3">Uncharacterized protein</fullName>
    </submittedName>
</protein>
<dbReference type="Proteomes" id="UP000429607">
    <property type="component" value="Unassembled WGS sequence"/>
</dbReference>
<organism evidence="3 5">
    <name type="scientific">Phytophthora rubi</name>
    <dbReference type="NCBI Taxonomy" id="129364"/>
    <lineage>
        <taxon>Eukaryota</taxon>
        <taxon>Sar</taxon>
        <taxon>Stramenopiles</taxon>
        <taxon>Oomycota</taxon>
        <taxon>Peronosporomycetes</taxon>
        <taxon>Peronosporales</taxon>
        <taxon>Peronosporaceae</taxon>
        <taxon>Phytophthora</taxon>
    </lineage>
</organism>
<evidence type="ECO:0000313" key="3">
    <source>
        <dbReference type="EMBL" id="KAE9357399.1"/>
    </source>
</evidence>
<accession>A0A6A4G2L9</accession>
<dbReference type="Proteomes" id="UP000434957">
    <property type="component" value="Unassembled WGS sequence"/>
</dbReference>
<gene>
    <name evidence="2" type="ORF">PR001_g4196</name>
    <name evidence="1" type="ORF">PR002_g1717</name>
    <name evidence="3" type="ORF">PR003_g1818</name>
</gene>
<evidence type="ECO:0000313" key="1">
    <source>
        <dbReference type="EMBL" id="KAE9046322.1"/>
    </source>
</evidence>
<evidence type="ECO:0000313" key="5">
    <source>
        <dbReference type="Proteomes" id="UP000434957"/>
    </source>
</evidence>
<reference evidence="3 5" key="1">
    <citation type="submission" date="2018-08" db="EMBL/GenBank/DDBJ databases">
        <title>Genomic investigation of the strawberry pathogen Phytophthora fragariae indicates pathogenicity is determined by transcriptional variation in three key races.</title>
        <authorList>
            <person name="Adams T.M."/>
            <person name="Armitage A.D."/>
            <person name="Sobczyk M.K."/>
            <person name="Bates H.J."/>
            <person name="Dunwell J.M."/>
            <person name="Nellist C.F."/>
            <person name="Harrison R.J."/>
        </authorList>
    </citation>
    <scope>NUCLEOTIDE SEQUENCE [LARGE SCALE GENOMIC DNA]</scope>
    <source>
        <strain evidence="2 4">SCRP249</strain>
        <strain evidence="1 6">SCRP324</strain>
        <strain evidence="3 5">SCRP333</strain>
    </source>
</reference>
<dbReference type="Proteomes" id="UP000435112">
    <property type="component" value="Unassembled WGS sequence"/>
</dbReference>
<keyword evidence="5" id="KW-1185">Reference proteome</keyword>
<dbReference type="EMBL" id="QXFV01000167">
    <property type="protein sequence ID" value="KAE9047447.1"/>
    <property type="molecule type" value="Genomic_DNA"/>
</dbReference>
<name>A0A6A4G2L9_9STRA</name>
<evidence type="ECO:0000313" key="2">
    <source>
        <dbReference type="EMBL" id="KAE9047447.1"/>
    </source>
</evidence>
<evidence type="ECO:0000313" key="6">
    <source>
        <dbReference type="Proteomes" id="UP000435112"/>
    </source>
</evidence>
<dbReference type="EMBL" id="QXFT01000053">
    <property type="protein sequence ID" value="KAE9357399.1"/>
    <property type="molecule type" value="Genomic_DNA"/>
</dbReference>
<sequence>MGLAFPLNLSLICLFCAAALIPHSVLSTGLSIFLWSTGILAQSISSLRNSPSSVGQCSA</sequence>
<dbReference type="AlphaFoldDB" id="A0A6A4G2L9"/>
<proteinExistence type="predicted"/>
<dbReference type="EMBL" id="QXFU01000052">
    <property type="protein sequence ID" value="KAE9046322.1"/>
    <property type="molecule type" value="Genomic_DNA"/>
</dbReference>
<comment type="caution">
    <text evidence="3">The sequence shown here is derived from an EMBL/GenBank/DDBJ whole genome shotgun (WGS) entry which is preliminary data.</text>
</comment>
<evidence type="ECO:0000313" key="4">
    <source>
        <dbReference type="Proteomes" id="UP000429607"/>
    </source>
</evidence>